<dbReference type="InterPro" id="IPR005302">
    <property type="entry name" value="MoCF_Sase_C"/>
</dbReference>
<dbReference type="Gene3D" id="2.40.33.20">
    <property type="entry name" value="PK beta-barrel domain-like"/>
    <property type="match status" value="1"/>
</dbReference>
<dbReference type="Pfam" id="PF03476">
    <property type="entry name" value="MOSC_N"/>
    <property type="match status" value="1"/>
</dbReference>
<name>A0ABV5B9U1_9BACL</name>
<protein>
    <submittedName>
        <fullName evidence="2">MOSC domain-containing protein</fullName>
    </submittedName>
</protein>
<accession>A0ABV5B9U1</accession>
<proteinExistence type="predicted"/>
<organism evidence="2 3">
    <name type="scientific">Paenibacillus terreus</name>
    <dbReference type="NCBI Taxonomy" id="1387834"/>
    <lineage>
        <taxon>Bacteria</taxon>
        <taxon>Bacillati</taxon>
        <taxon>Bacillota</taxon>
        <taxon>Bacilli</taxon>
        <taxon>Bacillales</taxon>
        <taxon>Paenibacillaceae</taxon>
        <taxon>Paenibacillus</taxon>
    </lineage>
</organism>
<dbReference type="EMBL" id="JBHILM010000017">
    <property type="protein sequence ID" value="MFB5682463.1"/>
    <property type="molecule type" value="Genomic_DNA"/>
</dbReference>
<comment type="caution">
    <text evidence="2">The sequence shown here is derived from an EMBL/GenBank/DDBJ whole genome shotgun (WGS) entry which is preliminary data.</text>
</comment>
<dbReference type="PROSITE" id="PS51340">
    <property type="entry name" value="MOSC"/>
    <property type="match status" value="1"/>
</dbReference>
<dbReference type="InterPro" id="IPR005303">
    <property type="entry name" value="MOCOS_middle"/>
</dbReference>
<dbReference type="RefSeq" id="WP_375526214.1">
    <property type="nucleotide sequence ID" value="NZ_JBHILM010000017.1"/>
</dbReference>
<reference evidence="2 3" key="1">
    <citation type="submission" date="2024-09" db="EMBL/GenBank/DDBJ databases">
        <authorList>
            <person name="Ruan L."/>
        </authorList>
    </citation>
    <scope>NUCLEOTIDE SEQUENCE [LARGE SCALE GENOMIC DNA]</scope>
    <source>
        <strain evidence="2 3">D33</strain>
    </source>
</reference>
<dbReference type="SUPFAM" id="SSF50800">
    <property type="entry name" value="PK beta-barrel domain-like"/>
    <property type="match status" value="1"/>
</dbReference>
<evidence type="ECO:0000313" key="3">
    <source>
        <dbReference type="Proteomes" id="UP001580407"/>
    </source>
</evidence>
<keyword evidence="3" id="KW-1185">Reference proteome</keyword>
<evidence type="ECO:0000313" key="2">
    <source>
        <dbReference type="EMBL" id="MFB5682463.1"/>
    </source>
</evidence>
<evidence type="ECO:0000259" key="1">
    <source>
        <dbReference type="PROSITE" id="PS51340"/>
    </source>
</evidence>
<dbReference type="Pfam" id="PF03473">
    <property type="entry name" value="MOSC"/>
    <property type="match status" value="1"/>
</dbReference>
<gene>
    <name evidence="2" type="ORF">ACE3NQ_16170</name>
</gene>
<dbReference type="InterPro" id="IPR011037">
    <property type="entry name" value="Pyrv_Knase-like_insert_dom_sf"/>
</dbReference>
<feature type="domain" description="MOSC" evidence="1">
    <location>
        <begin position="92"/>
        <end position="240"/>
    </location>
</feature>
<sequence length="241" mass="27750">MLIGHIKEIVRHPVKSFYGESVQKTKVMHYGLYGDRSHAFLDDTRPGKYLTITQFPEMALYKAKFAGDESLENYPKVEVTTPDGKVFDWRDEELIKQLENKSKRAVSPVQYSPSHVPFGAIEEEHLQLVTDASLHKMREIWGKETDHRRFRPNLVISLNEKVPFIEETWFGKRLKIGNDVEIDLKRHCERCMIITVNPDTADKDSTLLKTIVKERNNFFGVYASVIKTGAVQVGDEISLIN</sequence>
<dbReference type="Proteomes" id="UP001580407">
    <property type="component" value="Unassembled WGS sequence"/>
</dbReference>